<dbReference type="Proteomes" id="UP000682733">
    <property type="component" value="Unassembled WGS sequence"/>
</dbReference>
<reference evidence="12" key="1">
    <citation type="submission" date="2021-02" db="EMBL/GenBank/DDBJ databases">
        <authorList>
            <person name="Nowell W R."/>
        </authorList>
    </citation>
    <scope>NUCLEOTIDE SEQUENCE</scope>
</reference>
<sequence length="292" mass="32743">MSSFDIFQSSNGSNSSGNGENGGKDDNDDTPITAHVVRNIMEKVMSTPSTTSSHFFNEFGYLQSSITDEYDSPLLGFTDVANDSSQDMLMLLQPPDNSSGTNNEINHRQQQHDIFQQLGNSFQQQQQCYYNDSPTSVNLLSSSASTSIRGDDNFGSVIIGSQRRNESVHTRENSLDSNNNDNKKFIAKRARIDMTDHVVQARCLYFMLGKIDKISYFNPETLCIKMKCKFCFENGESFEVYRSHMLYNGAGTILCPILRAYICPKCGATGDLSHTLRYCPMQTQPMQLLTLD</sequence>
<feature type="region of interest" description="Disordered" evidence="9">
    <location>
        <begin position="1"/>
        <end position="31"/>
    </location>
</feature>
<dbReference type="GO" id="GO:0003723">
    <property type="term" value="F:RNA binding"/>
    <property type="evidence" value="ECO:0007669"/>
    <property type="project" value="UniProtKB-UniRule"/>
</dbReference>
<dbReference type="Pfam" id="PF05741">
    <property type="entry name" value="zf-nanos"/>
    <property type="match status" value="1"/>
</dbReference>
<comment type="caution">
    <text evidence="12">The sequence shown here is derived from an EMBL/GenBank/DDBJ whole genome shotgun (WGS) entry which is preliminary data.</text>
</comment>
<keyword evidence="3" id="KW-0479">Metal-binding</keyword>
<dbReference type="Proteomes" id="UP000663829">
    <property type="component" value="Unassembled WGS sequence"/>
</dbReference>
<evidence type="ECO:0000256" key="6">
    <source>
        <dbReference type="ARBA" id="ARBA00022845"/>
    </source>
</evidence>
<dbReference type="PANTHER" id="PTHR12887">
    <property type="entry name" value="NANOS PROTEIN"/>
    <property type="match status" value="1"/>
</dbReference>
<comment type="subcellular location">
    <subcellularLocation>
        <location evidence="1">Cytoplasm</location>
    </subcellularLocation>
</comment>
<keyword evidence="4 8" id="KW-0863">Zinc-finger</keyword>
<dbReference type="GO" id="GO:0008270">
    <property type="term" value="F:zinc ion binding"/>
    <property type="evidence" value="ECO:0007669"/>
    <property type="project" value="UniProtKB-KW"/>
</dbReference>
<evidence type="ECO:0000313" key="11">
    <source>
        <dbReference type="EMBL" id="CAF0795427.1"/>
    </source>
</evidence>
<dbReference type="EMBL" id="CAJOBC010001016">
    <property type="protein sequence ID" value="CAF3648305.1"/>
    <property type="molecule type" value="Genomic_DNA"/>
</dbReference>
<dbReference type="EMBL" id="CAJOBA010001136">
    <property type="protein sequence ID" value="CAF3578458.1"/>
    <property type="molecule type" value="Genomic_DNA"/>
</dbReference>
<dbReference type="Proteomes" id="UP000677228">
    <property type="component" value="Unassembled WGS sequence"/>
</dbReference>
<keyword evidence="6 8" id="KW-0810">Translation regulation</keyword>
<dbReference type="EMBL" id="CAJNOQ010001016">
    <property type="protein sequence ID" value="CAF0860632.1"/>
    <property type="molecule type" value="Genomic_DNA"/>
</dbReference>
<evidence type="ECO:0000313" key="13">
    <source>
        <dbReference type="EMBL" id="CAF3578458.1"/>
    </source>
</evidence>
<evidence type="ECO:0000256" key="5">
    <source>
        <dbReference type="ARBA" id="ARBA00022833"/>
    </source>
</evidence>
<evidence type="ECO:0000256" key="1">
    <source>
        <dbReference type="ARBA" id="ARBA00004496"/>
    </source>
</evidence>
<protein>
    <recommendedName>
        <fullName evidence="10">Nanos-type domain-containing protein</fullName>
    </recommendedName>
</protein>
<feature type="domain" description="Nanos-type" evidence="10">
    <location>
        <begin position="227"/>
        <end position="281"/>
    </location>
</feature>
<evidence type="ECO:0000313" key="15">
    <source>
        <dbReference type="Proteomes" id="UP000663829"/>
    </source>
</evidence>
<dbReference type="EMBL" id="CAJNOK010001136">
    <property type="protein sequence ID" value="CAF0795427.1"/>
    <property type="molecule type" value="Genomic_DNA"/>
</dbReference>
<evidence type="ECO:0000313" key="14">
    <source>
        <dbReference type="EMBL" id="CAF3648305.1"/>
    </source>
</evidence>
<dbReference type="Gene3D" id="4.10.60.30">
    <property type="entry name" value="Nanos, RNA-binding domain"/>
    <property type="match status" value="1"/>
</dbReference>
<proteinExistence type="inferred from homology"/>
<name>A0A813X6U0_9BILA</name>
<keyword evidence="15" id="KW-1185">Reference proteome</keyword>
<keyword evidence="2" id="KW-0963">Cytoplasm</keyword>
<dbReference type="AlphaFoldDB" id="A0A813X6U0"/>
<gene>
    <name evidence="12" type="ORF">GPM918_LOCUS6567</name>
    <name evidence="11" type="ORF">OVA965_LOCUS4359</name>
    <name evidence="14" type="ORF">SRO942_LOCUS6567</name>
    <name evidence="13" type="ORF">TMI583_LOCUS4357</name>
</gene>
<evidence type="ECO:0000256" key="2">
    <source>
        <dbReference type="ARBA" id="ARBA00022490"/>
    </source>
</evidence>
<dbReference type="Proteomes" id="UP000681722">
    <property type="component" value="Unassembled WGS sequence"/>
</dbReference>
<dbReference type="PROSITE" id="PS51522">
    <property type="entry name" value="ZF_NANOS"/>
    <property type="match status" value="1"/>
</dbReference>
<dbReference type="GO" id="GO:0005737">
    <property type="term" value="C:cytoplasm"/>
    <property type="evidence" value="ECO:0007669"/>
    <property type="project" value="UniProtKB-SubCell"/>
</dbReference>
<evidence type="ECO:0000256" key="3">
    <source>
        <dbReference type="ARBA" id="ARBA00022723"/>
    </source>
</evidence>
<dbReference type="InterPro" id="IPR008705">
    <property type="entry name" value="Nanos/Xcar2"/>
</dbReference>
<evidence type="ECO:0000256" key="7">
    <source>
        <dbReference type="ARBA" id="ARBA00022884"/>
    </source>
</evidence>
<dbReference type="InterPro" id="IPR024161">
    <property type="entry name" value="Znf_nanos-typ"/>
</dbReference>
<evidence type="ECO:0000256" key="4">
    <source>
        <dbReference type="ARBA" id="ARBA00022771"/>
    </source>
</evidence>
<keyword evidence="7 8" id="KW-0694">RNA-binding</keyword>
<dbReference type="InterPro" id="IPR038129">
    <property type="entry name" value="Nanos_sf"/>
</dbReference>
<organism evidence="12 15">
    <name type="scientific">Didymodactylos carnosus</name>
    <dbReference type="NCBI Taxonomy" id="1234261"/>
    <lineage>
        <taxon>Eukaryota</taxon>
        <taxon>Metazoa</taxon>
        <taxon>Spiralia</taxon>
        <taxon>Gnathifera</taxon>
        <taxon>Rotifera</taxon>
        <taxon>Eurotatoria</taxon>
        <taxon>Bdelloidea</taxon>
        <taxon>Philodinida</taxon>
        <taxon>Philodinidae</taxon>
        <taxon>Didymodactylos</taxon>
    </lineage>
</organism>
<feature type="compositionally biased region" description="Low complexity" evidence="9">
    <location>
        <begin position="9"/>
        <end position="18"/>
    </location>
</feature>
<evidence type="ECO:0000256" key="9">
    <source>
        <dbReference type="SAM" id="MobiDB-lite"/>
    </source>
</evidence>
<evidence type="ECO:0000313" key="12">
    <source>
        <dbReference type="EMBL" id="CAF0860632.1"/>
    </source>
</evidence>
<accession>A0A813X6U0</accession>
<evidence type="ECO:0000259" key="10">
    <source>
        <dbReference type="PROSITE" id="PS51522"/>
    </source>
</evidence>
<comment type="similarity">
    <text evidence="8">Belongs to the nanos family.</text>
</comment>
<keyword evidence="5" id="KW-0862">Zinc</keyword>
<dbReference type="GO" id="GO:0006417">
    <property type="term" value="P:regulation of translation"/>
    <property type="evidence" value="ECO:0007669"/>
    <property type="project" value="UniProtKB-UniRule"/>
</dbReference>
<dbReference type="OrthoDB" id="5864971at2759"/>
<evidence type="ECO:0000256" key="8">
    <source>
        <dbReference type="PROSITE-ProRule" id="PRU00855"/>
    </source>
</evidence>